<evidence type="ECO:0000313" key="4">
    <source>
        <dbReference type="Proteomes" id="UP000308549"/>
    </source>
</evidence>
<dbReference type="OrthoDB" id="3869581at2759"/>
<keyword evidence="2" id="KW-1133">Transmembrane helix</keyword>
<gene>
    <name evidence="3" type="ORF">B0A50_01082</name>
</gene>
<dbReference type="AlphaFoldDB" id="A0A4U0UE63"/>
<reference evidence="3 4" key="1">
    <citation type="submission" date="2017-03" db="EMBL/GenBank/DDBJ databases">
        <title>Genomes of endolithic fungi from Antarctica.</title>
        <authorList>
            <person name="Coleine C."/>
            <person name="Masonjones S."/>
            <person name="Stajich J.E."/>
        </authorList>
    </citation>
    <scope>NUCLEOTIDE SEQUENCE [LARGE SCALE GENOMIC DNA]</scope>
    <source>
        <strain evidence="3 4">CCFEE 6315</strain>
    </source>
</reference>
<evidence type="ECO:0000313" key="3">
    <source>
        <dbReference type="EMBL" id="TKA32856.1"/>
    </source>
</evidence>
<keyword evidence="2" id="KW-0812">Transmembrane</keyword>
<keyword evidence="4" id="KW-1185">Reference proteome</keyword>
<proteinExistence type="predicted"/>
<dbReference type="EMBL" id="NAJL01000004">
    <property type="protein sequence ID" value="TKA32856.1"/>
    <property type="molecule type" value="Genomic_DNA"/>
</dbReference>
<feature type="transmembrane region" description="Helical" evidence="2">
    <location>
        <begin position="276"/>
        <end position="301"/>
    </location>
</feature>
<sequence length="325" mass="36041">MPLHGFNEYKHPAITLWSQVFPAFVLPISISLLFLTWQAYGYYVSNETVTSPSEPEKITPSPTPMNEKNPSPPDAENQLPNPESQQPRWQRCLGFAIYFFHQVQTFQQGVILPQGVSLYKDYHLIAAGSEILSLLLACFVVGTTTRKSCGLAALAWAVWATERRLGQAARLREAVTTIAPALPLALTVGPEDKTWSSLSGIVLITLAIDPHIAADSGLRSLALVDRQLWPLGVVAVVFLMRKARDAVKYAYRSPAGFKEELRTLWKRVMAVDPREFALAVTVVLHTIGWTVMAFTSLWALLMTFNGGFGPVSDRLLRKYGNALQT</sequence>
<protein>
    <recommendedName>
        <fullName evidence="5">Transmembrane protein</fullName>
    </recommendedName>
</protein>
<feature type="transmembrane region" description="Helical" evidence="2">
    <location>
        <begin position="20"/>
        <end position="40"/>
    </location>
</feature>
<comment type="caution">
    <text evidence="3">The sequence shown here is derived from an EMBL/GenBank/DDBJ whole genome shotgun (WGS) entry which is preliminary data.</text>
</comment>
<evidence type="ECO:0000256" key="2">
    <source>
        <dbReference type="SAM" id="Phobius"/>
    </source>
</evidence>
<feature type="region of interest" description="Disordered" evidence="1">
    <location>
        <begin position="49"/>
        <end position="86"/>
    </location>
</feature>
<evidence type="ECO:0008006" key="5">
    <source>
        <dbReference type="Google" id="ProtNLM"/>
    </source>
</evidence>
<accession>A0A4U0UE63</accession>
<dbReference type="Proteomes" id="UP000308549">
    <property type="component" value="Unassembled WGS sequence"/>
</dbReference>
<organism evidence="3 4">
    <name type="scientific">Salinomyces thailandicus</name>
    <dbReference type="NCBI Taxonomy" id="706561"/>
    <lineage>
        <taxon>Eukaryota</taxon>
        <taxon>Fungi</taxon>
        <taxon>Dikarya</taxon>
        <taxon>Ascomycota</taxon>
        <taxon>Pezizomycotina</taxon>
        <taxon>Dothideomycetes</taxon>
        <taxon>Dothideomycetidae</taxon>
        <taxon>Mycosphaerellales</taxon>
        <taxon>Teratosphaeriaceae</taxon>
        <taxon>Salinomyces</taxon>
    </lineage>
</organism>
<evidence type="ECO:0000256" key="1">
    <source>
        <dbReference type="SAM" id="MobiDB-lite"/>
    </source>
</evidence>
<keyword evidence="2" id="KW-0472">Membrane</keyword>
<name>A0A4U0UE63_9PEZI</name>